<proteinExistence type="predicted"/>
<dbReference type="EMBL" id="JBDPZN010000023">
    <property type="protein sequence ID" value="MEO3684680.1"/>
    <property type="molecule type" value="Genomic_DNA"/>
</dbReference>
<dbReference type="RefSeq" id="WP_182742236.1">
    <property type="nucleotide sequence ID" value="NZ_JBDPZN010000023.1"/>
</dbReference>
<organism evidence="1 2">
    <name type="scientific">Shewanella vesiculosa</name>
    <dbReference type="NCBI Taxonomy" id="518738"/>
    <lineage>
        <taxon>Bacteria</taxon>
        <taxon>Pseudomonadati</taxon>
        <taxon>Pseudomonadota</taxon>
        <taxon>Gammaproteobacteria</taxon>
        <taxon>Alteromonadales</taxon>
        <taxon>Shewanellaceae</taxon>
        <taxon>Shewanella</taxon>
    </lineage>
</organism>
<dbReference type="Proteomes" id="UP001477278">
    <property type="component" value="Unassembled WGS sequence"/>
</dbReference>
<accession>A0ABV0FV17</accession>
<reference evidence="1 2" key="1">
    <citation type="submission" date="2024-05" db="EMBL/GenBank/DDBJ databases">
        <title>Genome sequencing of Marine Estuary Bacteria, Shewanella vesiculosa and S. baltica, and Pseudomonas syringae.</title>
        <authorList>
            <person name="Gurung A."/>
            <person name="Maclea K.S."/>
        </authorList>
    </citation>
    <scope>NUCLEOTIDE SEQUENCE [LARGE SCALE GENOMIC DNA]</scope>
    <source>
        <strain evidence="1 2">1A</strain>
    </source>
</reference>
<evidence type="ECO:0000313" key="2">
    <source>
        <dbReference type="Proteomes" id="UP001477278"/>
    </source>
</evidence>
<name>A0ABV0FV17_9GAMM</name>
<gene>
    <name evidence="1" type="ORF">ABHN84_20665</name>
</gene>
<sequence>MLDAQVIYSKIKKESEKTGWPVNHRGDIESDELLLKRAALETPHREYIWILRDSGTCLIPLFEGIDPVHVSNWSDGLFYHAIEDKLNSIPKEMALSLIQEPPFSMKSCTSLPILVDKMSHLLSSPWSRNEMFSLNNDKTNPASWESWKKAFNESGNQLMVDFITNVQCHAATLTKLRLVA</sequence>
<keyword evidence="2" id="KW-1185">Reference proteome</keyword>
<comment type="caution">
    <text evidence="1">The sequence shown here is derived from an EMBL/GenBank/DDBJ whole genome shotgun (WGS) entry which is preliminary data.</text>
</comment>
<evidence type="ECO:0000313" key="1">
    <source>
        <dbReference type="EMBL" id="MEO3684680.1"/>
    </source>
</evidence>
<protein>
    <submittedName>
        <fullName evidence="1">Uncharacterized protein</fullName>
    </submittedName>
</protein>